<gene>
    <name evidence="2" type="ORF">SDC9_140664</name>
</gene>
<protein>
    <submittedName>
        <fullName evidence="2">Butanoate coenzyme A-transferase</fullName>
        <ecNumber evidence="2">2.8.3.-</ecNumber>
    </submittedName>
</protein>
<dbReference type="Gene3D" id="3.30.750.70">
    <property type="entry name" value="4-hydroxybutyrate coenzyme like domains"/>
    <property type="match status" value="1"/>
</dbReference>
<dbReference type="PANTHER" id="PTHR21432">
    <property type="entry name" value="ACETYL-COA HYDROLASE-RELATED"/>
    <property type="match status" value="1"/>
</dbReference>
<accession>A0A645DW42</accession>
<dbReference type="EMBL" id="VSSQ01040314">
    <property type="protein sequence ID" value="MPM93525.1"/>
    <property type="molecule type" value="Genomic_DNA"/>
</dbReference>
<dbReference type="InterPro" id="IPR026888">
    <property type="entry name" value="AcetylCoA_hyd_C"/>
</dbReference>
<evidence type="ECO:0000313" key="2">
    <source>
        <dbReference type="EMBL" id="MPM93525.1"/>
    </source>
</evidence>
<dbReference type="SUPFAM" id="SSF100950">
    <property type="entry name" value="NagB/RpiA/CoA transferase-like"/>
    <property type="match status" value="1"/>
</dbReference>
<dbReference type="PANTHER" id="PTHR21432:SF20">
    <property type="entry name" value="ACETYL-COA HYDROLASE"/>
    <property type="match status" value="1"/>
</dbReference>
<organism evidence="2">
    <name type="scientific">bioreactor metagenome</name>
    <dbReference type="NCBI Taxonomy" id="1076179"/>
    <lineage>
        <taxon>unclassified sequences</taxon>
        <taxon>metagenomes</taxon>
        <taxon>ecological metagenomes</taxon>
    </lineage>
</organism>
<sequence>MFTESMVDLLECGAADNSRKPIHRGRSVATFALGTRRMYDFIHQNPGFEMLPVDYVNDPSIIALHPDFVSINAALEVDFYGQVCAESIGIRHVSGTGGQIDYVRGAVQSKGGISFIAFPSTAQQETVSKIAPTLAPGAAVTTGKNDVDYIVTEYGIAKLRGKTLGQRTRALISIAHPKFRDELVFAAKKRNILV</sequence>
<reference evidence="2" key="1">
    <citation type="submission" date="2019-08" db="EMBL/GenBank/DDBJ databases">
        <authorList>
            <person name="Kucharzyk K."/>
            <person name="Murdoch R.W."/>
            <person name="Higgins S."/>
            <person name="Loffler F."/>
        </authorList>
    </citation>
    <scope>NUCLEOTIDE SEQUENCE</scope>
</reference>
<dbReference type="GO" id="GO:0008775">
    <property type="term" value="F:acetate CoA-transferase activity"/>
    <property type="evidence" value="ECO:0007669"/>
    <property type="project" value="InterPro"/>
</dbReference>
<dbReference type="AlphaFoldDB" id="A0A645DW42"/>
<evidence type="ECO:0000259" key="1">
    <source>
        <dbReference type="Pfam" id="PF13336"/>
    </source>
</evidence>
<name>A0A645DW42_9ZZZZ</name>
<comment type="caution">
    <text evidence="2">The sequence shown here is derived from an EMBL/GenBank/DDBJ whole genome shotgun (WGS) entry which is preliminary data.</text>
</comment>
<proteinExistence type="predicted"/>
<feature type="domain" description="Acetyl-CoA hydrolase/transferase C-terminal" evidence="1">
    <location>
        <begin position="34"/>
        <end position="185"/>
    </location>
</feature>
<keyword evidence="2" id="KW-0808">Transferase</keyword>
<dbReference type="GO" id="GO:0006083">
    <property type="term" value="P:acetate metabolic process"/>
    <property type="evidence" value="ECO:0007669"/>
    <property type="project" value="InterPro"/>
</dbReference>
<dbReference type="Gene3D" id="3.40.1080.20">
    <property type="entry name" value="Acetyl-CoA hydrolase/transferase C-terminal domain"/>
    <property type="match status" value="1"/>
</dbReference>
<dbReference type="Pfam" id="PF13336">
    <property type="entry name" value="AcetylCoA_hyd_C"/>
    <property type="match status" value="1"/>
</dbReference>
<dbReference type="InterPro" id="IPR046433">
    <property type="entry name" value="ActCoA_hydro"/>
</dbReference>
<dbReference type="InterPro" id="IPR038460">
    <property type="entry name" value="AcetylCoA_hyd_C_sf"/>
</dbReference>
<dbReference type="InterPro" id="IPR037171">
    <property type="entry name" value="NagB/RpiA_transferase-like"/>
</dbReference>
<dbReference type="EC" id="2.8.3.-" evidence="2"/>